<dbReference type="EMBL" id="JBHUOF010000021">
    <property type="protein sequence ID" value="MFD2800899.1"/>
    <property type="molecule type" value="Genomic_DNA"/>
</dbReference>
<evidence type="ECO:0000256" key="1">
    <source>
        <dbReference type="SAM" id="Phobius"/>
    </source>
</evidence>
<proteinExistence type="predicted"/>
<dbReference type="RefSeq" id="WP_377390768.1">
    <property type="nucleotide sequence ID" value="NZ_JBHSAN010000024.1"/>
</dbReference>
<dbReference type="Proteomes" id="UP001597478">
    <property type="component" value="Unassembled WGS sequence"/>
</dbReference>
<keyword evidence="3" id="KW-1185">Reference proteome</keyword>
<evidence type="ECO:0000313" key="3">
    <source>
        <dbReference type="Proteomes" id="UP001597478"/>
    </source>
</evidence>
<comment type="caution">
    <text evidence="2">The sequence shown here is derived from an EMBL/GenBank/DDBJ whole genome shotgun (WGS) entry which is preliminary data.</text>
</comment>
<evidence type="ECO:0000313" key="2">
    <source>
        <dbReference type="EMBL" id="MFD2800899.1"/>
    </source>
</evidence>
<gene>
    <name evidence="2" type="ORF">ACFS2C_16025</name>
</gene>
<feature type="transmembrane region" description="Helical" evidence="1">
    <location>
        <begin position="109"/>
        <end position="132"/>
    </location>
</feature>
<organism evidence="2 3">
    <name type="scientific">Prauserella oleivorans</name>
    <dbReference type="NCBI Taxonomy" id="1478153"/>
    <lineage>
        <taxon>Bacteria</taxon>
        <taxon>Bacillati</taxon>
        <taxon>Actinomycetota</taxon>
        <taxon>Actinomycetes</taxon>
        <taxon>Pseudonocardiales</taxon>
        <taxon>Pseudonocardiaceae</taxon>
        <taxon>Prauserella</taxon>
    </lineage>
</organism>
<name>A0ABW5WBQ1_9PSEU</name>
<accession>A0ABW5WBQ1</accession>
<keyword evidence="1" id="KW-1133">Transmembrane helix</keyword>
<keyword evidence="1" id="KW-0472">Membrane</keyword>
<sequence length="137" mass="14213">MTSAPRPPESLRHRLDWRLVVALTVVALLRPIASITGVSDALGKPATPIILTVAISVVWILVAGLGRARDPLLTLVATGLVYALASLVLSAVLSPMMHGELQGPLANPAAIVPLFAVNAAWGAACGLCALGLRRLRS</sequence>
<feature type="transmembrane region" description="Helical" evidence="1">
    <location>
        <begin position="47"/>
        <end position="65"/>
    </location>
</feature>
<feature type="transmembrane region" description="Helical" evidence="1">
    <location>
        <begin position="72"/>
        <end position="97"/>
    </location>
</feature>
<keyword evidence="1" id="KW-0812">Transmembrane</keyword>
<protein>
    <submittedName>
        <fullName evidence="2">Uncharacterized protein</fullName>
    </submittedName>
</protein>
<reference evidence="3" key="1">
    <citation type="journal article" date="2019" name="Int. J. Syst. Evol. Microbiol.">
        <title>The Global Catalogue of Microorganisms (GCM) 10K type strain sequencing project: providing services to taxonomists for standard genome sequencing and annotation.</title>
        <authorList>
            <consortium name="The Broad Institute Genomics Platform"/>
            <consortium name="The Broad Institute Genome Sequencing Center for Infectious Disease"/>
            <person name="Wu L."/>
            <person name="Ma J."/>
        </authorList>
    </citation>
    <scope>NUCLEOTIDE SEQUENCE [LARGE SCALE GENOMIC DNA]</scope>
    <source>
        <strain evidence="3">IBRC-M 10906</strain>
    </source>
</reference>